<reference evidence="2" key="2">
    <citation type="submission" date="2024-10" db="UniProtKB">
        <authorList>
            <consortium name="EnsemblProtists"/>
        </authorList>
    </citation>
    <scope>IDENTIFICATION</scope>
</reference>
<keyword evidence="3" id="KW-1185">Reference proteome</keyword>
<dbReference type="RefSeq" id="XP_005762053.1">
    <property type="nucleotide sequence ID" value="XM_005761996.1"/>
</dbReference>
<dbReference type="PaxDb" id="2903-EOD09624"/>
<dbReference type="GeneID" id="17255535"/>
<dbReference type="Proteomes" id="UP000013827">
    <property type="component" value="Unassembled WGS sequence"/>
</dbReference>
<feature type="coiled-coil region" evidence="1">
    <location>
        <begin position="33"/>
        <end position="95"/>
    </location>
</feature>
<evidence type="ECO:0000313" key="2">
    <source>
        <dbReference type="EnsemblProtists" id="EOD09624"/>
    </source>
</evidence>
<evidence type="ECO:0000256" key="1">
    <source>
        <dbReference type="SAM" id="Coils"/>
    </source>
</evidence>
<reference evidence="3" key="1">
    <citation type="journal article" date="2013" name="Nature">
        <title>Pan genome of the phytoplankton Emiliania underpins its global distribution.</title>
        <authorList>
            <person name="Read B.A."/>
            <person name="Kegel J."/>
            <person name="Klute M.J."/>
            <person name="Kuo A."/>
            <person name="Lefebvre S.C."/>
            <person name="Maumus F."/>
            <person name="Mayer C."/>
            <person name="Miller J."/>
            <person name="Monier A."/>
            <person name="Salamov A."/>
            <person name="Young J."/>
            <person name="Aguilar M."/>
            <person name="Claverie J.M."/>
            <person name="Frickenhaus S."/>
            <person name="Gonzalez K."/>
            <person name="Herman E.K."/>
            <person name="Lin Y.C."/>
            <person name="Napier J."/>
            <person name="Ogata H."/>
            <person name="Sarno A.F."/>
            <person name="Shmutz J."/>
            <person name="Schroeder D."/>
            <person name="de Vargas C."/>
            <person name="Verret F."/>
            <person name="von Dassow P."/>
            <person name="Valentin K."/>
            <person name="Van de Peer Y."/>
            <person name="Wheeler G."/>
            <person name="Dacks J.B."/>
            <person name="Delwiche C.F."/>
            <person name="Dyhrman S.T."/>
            <person name="Glockner G."/>
            <person name="John U."/>
            <person name="Richards T."/>
            <person name="Worden A.Z."/>
            <person name="Zhang X."/>
            <person name="Grigoriev I.V."/>
            <person name="Allen A.E."/>
            <person name="Bidle K."/>
            <person name="Borodovsky M."/>
            <person name="Bowler C."/>
            <person name="Brownlee C."/>
            <person name="Cock J.M."/>
            <person name="Elias M."/>
            <person name="Gladyshev V.N."/>
            <person name="Groth M."/>
            <person name="Guda C."/>
            <person name="Hadaegh A."/>
            <person name="Iglesias-Rodriguez M.D."/>
            <person name="Jenkins J."/>
            <person name="Jones B.M."/>
            <person name="Lawson T."/>
            <person name="Leese F."/>
            <person name="Lindquist E."/>
            <person name="Lobanov A."/>
            <person name="Lomsadze A."/>
            <person name="Malik S.B."/>
            <person name="Marsh M.E."/>
            <person name="Mackinder L."/>
            <person name="Mock T."/>
            <person name="Mueller-Roeber B."/>
            <person name="Pagarete A."/>
            <person name="Parker M."/>
            <person name="Probert I."/>
            <person name="Quesneville H."/>
            <person name="Raines C."/>
            <person name="Rensing S.A."/>
            <person name="Riano-Pachon D.M."/>
            <person name="Richier S."/>
            <person name="Rokitta S."/>
            <person name="Shiraiwa Y."/>
            <person name="Soanes D.M."/>
            <person name="van der Giezen M."/>
            <person name="Wahlund T.M."/>
            <person name="Williams B."/>
            <person name="Wilson W."/>
            <person name="Wolfe G."/>
            <person name="Wurch L.L."/>
        </authorList>
    </citation>
    <scope>NUCLEOTIDE SEQUENCE</scope>
</reference>
<keyword evidence="1" id="KW-0175">Coiled coil</keyword>
<dbReference type="KEGG" id="ehx:EMIHUDRAFT_198177"/>
<accession>A0A0D3IED9</accession>
<sequence>MSSTSMSTINGISTLTVAGSSERGGDNEADTLKSMLAQERELFQKQVAALRKQLSDEHSDNVSIKKVLQMQQMQMQMLAKQNESILNDLKNLRDHMPADQSTP</sequence>
<proteinExistence type="predicted"/>
<dbReference type="HOGENOM" id="CLU_2268920_0_0_1"/>
<protein>
    <submittedName>
        <fullName evidence="2">Uncharacterized protein</fullName>
    </submittedName>
</protein>
<dbReference type="AlphaFoldDB" id="A0A0D3IED9"/>
<name>A0A0D3IED9_EMIH1</name>
<dbReference type="EnsemblProtists" id="EOD09624">
    <property type="protein sequence ID" value="EOD09624"/>
    <property type="gene ID" value="EMIHUDRAFT_198177"/>
</dbReference>
<evidence type="ECO:0000313" key="3">
    <source>
        <dbReference type="Proteomes" id="UP000013827"/>
    </source>
</evidence>
<organism evidence="2 3">
    <name type="scientific">Emiliania huxleyi (strain CCMP1516)</name>
    <dbReference type="NCBI Taxonomy" id="280463"/>
    <lineage>
        <taxon>Eukaryota</taxon>
        <taxon>Haptista</taxon>
        <taxon>Haptophyta</taxon>
        <taxon>Prymnesiophyceae</taxon>
        <taxon>Isochrysidales</taxon>
        <taxon>Noelaerhabdaceae</taxon>
        <taxon>Emiliania</taxon>
    </lineage>
</organism>